<dbReference type="PANTHER" id="PTHR39456:SF1">
    <property type="entry name" value="METAL-DEPENDENT HYDROLASE"/>
    <property type="match status" value="1"/>
</dbReference>
<dbReference type="Pfam" id="PF10118">
    <property type="entry name" value="Metal_hydrol"/>
    <property type="match status" value="1"/>
</dbReference>
<keyword evidence="1" id="KW-0472">Membrane</keyword>
<dbReference type="eggNOG" id="COG3687">
    <property type="taxonomic scope" value="Bacteria"/>
</dbReference>
<feature type="transmembrane region" description="Helical" evidence="1">
    <location>
        <begin position="216"/>
        <end position="237"/>
    </location>
</feature>
<dbReference type="InterPro" id="IPR009078">
    <property type="entry name" value="Ferritin-like_SF"/>
</dbReference>
<dbReference type="InterPro" id="IPR016516">
    <property type="entry name" value="UCP07580"/>
</dbReference>
<dbReference type="PANTHER" id="PTHR39456">
    <property type="entry name" value="METAL-DEPENDENT HYDROLASE"/>
    <property type="match status" value="1"/>
</dbReference>
<accession>S3NKB9</accession>
<evidence type="ECO:0008006" key="4">
    <source>
        <dbReference type="Google" id="ProtNLM"/>
    </source>
</evidence>
<keyword evidence="1" id="KW-1133">Transmembrane helix</keyword>
<sequence length="328" mass="38505">MADLAKNKIYLTWHTSVLSKLGVKNKMNTMITSPRPVVRSNLDFKLEQVPRFWFANNPFRTRVFDALSLTFPDGERYFIQSVRQFRDQITDPDLQQRVADFIRQEAQHGLAHDQMNDLMRQQGMPIDRFIGILRNIFKYELENRSAQYNIAMTAAAEHLTALMAHTFYNQQSTMQEAHPFVRALLAWHAIEEMEHRDVAFDVMKDIAQVPEYLRKFALVFTTVMMFHFTLYRALVMLRYDGFSKWQRLKMTYQGLPWFLGKHGILSAMRGPYLDWFKSDFHPSQHPVIAQYQVWVDTLADTEDPIAAGEAFWQAAQPTATKMHREMLN</sequence>
<evidence type="ECO:0000313" key="2">
    <source>
        <dbReference type="EMBL" id="EPF80137.1"/>
    </source>
</evidence>
<comment type="caution">
    <text evidence="2">The sequence shown here is derived from an EMBL/GenBank/DDBJ whole genome shotgun (WGS) entry which is preliminary data.</text>
</comment>
<dbReference type="AlphaFoldDB" id="S3NKB9"/>
<evidence type="ECO:0000256" key="1">
    <source>
        <dbReference type="SAM" id="Phobius"/>
    </source>
</evidence>
<keyword evidence="3" id="KW-1185">Reference proteome</keyword>
<protein>
    <recommendedName>
        <fullName evidence="4">Metal-dependent hydrolase</fullName>
    </recommendedName>
</protein>
<dbReference type="Proteomes" id="UP000014568">
    <property type="component" value="Unassembled WGS sequence"/>
</dbReference>
<dbReference type="EMBL" id="ATGI01000005">
    <property type="protein sequence ID" value="EPF80137.1"/>
    <property type="molecule type" value="Genomic_DNA"/>
</dbReference>
<keyword evidence="1" id="KW-0812">Transmembrane</keyword>
<proteinExistence type="predicted"/>
<dbReference type="SUPFAM" id="SSF47240">
    <property type="entry name" value="Ferritin-like"/>
    <property type="match status" value="1"/>
</dbReference>
<dbReference type="STRING" id="632955.GCA_000829675_00676"/>
<dbReference type="HOGENOM" id="CLU_051636_0_1_6"/>
<organism evidence="2 3">
    <name type="scientific">Acinetobacter rudis CIP 110305</name>
    <dbReference type="NCBI Taxonomy" id="421052"/>
    <lineage>
        <taxon>Bacteria</taxon>
        <taxon>Pseudomonadati</taxon>
        <taxon>Pseudomonadota</taxon>
        <taxon>Gammaproteobacteria</taxon>
        <taxon>Moraxellales</taxon>
        <taxon>Moraxellaceae</taxon>
        <taxon>Acinetobacter</taxon>
    </lineage>
</organism>
<gene>
    <name evidence="2" type="ORF">F945_00589</name>
</gene>
<dbReference type="PATRIC" id="fig|421052.3.peg.586"/>
<name>S3NKB9_9GAMM</name>
<reference evidence="2 3" key="1">
    <citation type="submission" date="2013-06" db="EMBL/GenBank/DDBJ databases">
        <title>The Genome Sequence of Acinetobacter rudis CIP 110305.</title>
        <authorList>
            <consortium name="The Broad Institute Genome Sequencing Platform"/>
            <consortium name="The Broad Institute Genome Sequencing Center for Infectious Disease"/>
            <person name="Cerqueira G."/>
            <person name="Feldgarden M."/>
            <person name="Courvalin P."/>
            <person name="Perichon B."/>
            <person name="Grillot-Courvalin C."/>
            <person name="Clermont D."/>
            <person name="Rocha E."/>
            <person name="Yoon E.-J."/>
            <person name="Nemec A."/>
            <person name="Young S.K."/>
            <person name="Zeng Q."/>
            <person name="Gargeya S."/>
            <person name="Fitzgerald M."/>
            <person name="Abouelleil A."/>
            <person name="Alvarado L."/>
            <person name="Berlin A.M."/>
            <person name="Chapman S.B."/>
            <person name="Dewar J."/>
            <person name="Goldberg J."/>
            <person name="Griggs A."/>
            <person name="Gujja S."/>
            <person name="Hansen M."/>
            <person name="Howarth C."/>
            <person name="Imamovic A."/>
            <person name="Larimer J."/>
            <person name="McCowan C."/>
            <person name="Murphy C."/>
            <person name="Pearson M."/>
            <person name="Priest M."/>
            <person name="Roberts A."/>
            <person name="Saif S."/>
            <person name="Shea T."/>
            <person name="Sykes S."/>
            <person name="Wortman J."/>
            <person name="Nusbaum C."/>
            <person name="Birren B."/>
        </authorList>
    </citation>
    <scope>NUCLEOTIDE SEQUENCE [LARGE SCALE GENOMIC DNA]</scope>
    <source>
        <strain evidence="2 3">CIP 110305</strain>
    </source>
</reference>
<evidence type="ECO:0000313" key="3">
    <source>
        <dbReference type="Proteomes" id="UP000014568"/>
    </source>
</evidence>